<gene>
    <name evidence="1" type="ORF">UFOPK1493_01242</name>
</gene>
<dbReference type="AlphaFoldDB" id="A0A6J6CSL9"/>
<dbReference type="EMBL" id="CAEZSR010000034">
    <property type="protein sequence ID" value="CAB4553439.1"/>
    <property type="molecule type" value="Genomic_DNA"/>
</dbReference>
<sequence length="235" mass="25253">MDVTTADAAALLGVSDTEVRRLLRERLLDGRRVGNTWIVDAGSVHRRRRLGLDRGRAWSPRVAFAALLLLAGRSDGGLSDSELSRLRRSVRGSEAMDVVRRSRDLLASEAWRVPASRLDRLTDVAGVFVTAESALHLIDDDLGPVVVDAQVVHVGLAAIDLVRVRTELGARAADASANVILHVVLTDLADRLVDVRVQRVVTAVLLGAHEDARVRAAATDFLSGRVATLAARGDA</sequence>
<reference evidence="1" key="1">
    <citation type="submission" date="2020-05" db="EMBL/GenBank/DDBJ databases">
        <authorList>
            <person name="Chiriac C."/>
            <person name="Salcher M."/>
            <person name="Ghai R."/>
            <person name="Kavagutti S V."/>
        </authorList>
    </citation>
    <scope>NUCLEOTIDE SEQUENCE</scope>
</reference>
<proteinExistence type="predicted"/>
<name>A0A6J6CSL9_9ZZZZ</name>
<accession>A0A6J6CSL9</accession>
<protein>
    <submittedName>
        <fullName evidence="1">Unannotated protein</fullName>
    </submittedName>
</protein>
<evidence type="ECO:0000313" key="1">
    <source>
        <dbReference type="EMBL" id="CAB4553439.1"/>
    </source>
</evidence>
<organism evidence="1">
    <name type="scientific">freshwater metagenome</name>
    <dbReference type="NCBI Taxonomy" id="449393"/>
    <lineage>
        <taxon>unclassified sequences</taxon>
        <taxon>metagenomes</taxon>
        <taxon>ecological metagenomes</taxon>
    </lineage>
</organism>